<proteinExistence type="predicted"/>
<organism evidence="2">
    <name type="scientific">Tetraselmis sp. GSL018</name>
    <dbReference type="NCBI Taxonomy" id="582737"/>
    <lineage>
        <taxon>Eukaryota</taxon>
        <taxon>Viridiplantae</taxon>
        <taxon>Chlorophyta</taxon>
        <taxon>core chlorophytes</taxon>
        <taxon>Chlorodendrophyceae</taxon>
        <taxon>Chlorodendrales</taxon>
        <taxon>Chlorodendraceae</taxon>
        <taxon>Tetraselmis</taxon>
    </lineage>
</organism>
<protein>
    <submittedName>
        <fullName evidence="2">Uncharacterized protein</fullName>
    </submittedName>
</protein>
<feature type="region of interest" description="Disordered" evidence="1">
    <location>
        <begin position="1"/>
        <end position="71"/>
    </location>
</feature>
<name>A0A061S1L6_9CHLO</name>
<dbReference type="EMBL" id="GBEZ01008892">
    <property type="protein sequence ID" value="JAC76671.1"/>
    <property type="molecule type" value="Transcribed_RNA"/>
</dbReference>
<accession>A0A061S1L6</accession>
<reference evidence="2" key="1">
    <citation type="submission" date="2014-05" db="EMBL/GenBank/DDBJ databases">
        <title>The transcriptome of the halophilic microalga Tetraselmis sp. GSL018 isolated from the Great Salt Lake, Utah.</title>
        <authorList>
            <person name="Jinkerson R.E."/>
            <person name="D'Adamo S."/>
            <person name="Posewitz M.C."/>
        </authorList>
    </citation>
    <scope>NUCLEOTIDE SEQUENCE</scope>
    <source>
        <strain evidence="2">GSL018</strain>
    </source>
</reference>
<evidence type="ECO:0000256" key="1">
    <source>
        <dbReference type="SAM" id="MobiDB-lite"/>
    </source>
</evidence>
<evidence type="ECO:0000313" key="2">
    <source>
        <dbReference type="EMBL" id="JAC76671.1"/>
    </source>
</evidence>
<gene>
    <name evidence="2" type="ORF">TSPGSL018_19558</name>
</gene>
<sequence length="71" mass="7630">ATSRATRASPPSDAARARDDSGGDREKACGAREAHPDTRTRLRTSPEARQHPPPLPPVPQTNSSLPQFSFP</sequence>
<feature type="compositionally biased region" description="Basic and acidic residues" evidence="1">
    <location>
        <begin position="15"/>
        <end position="50"/>
    </location>
</feature>
<feature type="compositionally biased region" description="Polar residues" evidence="1">
    <location>
        <begin position="60"/>
        <end position="71"/>
    </location>
</feature>
<dbReference type="AlphaFoldDB" id="A0A061S1L6"/>
<feature type="non-terminal residue" evidence="2">
    <location>
        <position position="71"/>
    </location>
</feature>
<feature type="compositionally biased region" description="Low complexity" evidence="1">
    <location>
        <begin position="1"/>
        <end position="14"/>
    </location>
</feature>
<feature type="non-terminal residue" evidence="2">
    <location>
        <position position="1"/>
    </location>
</feature>